<sequence>MEDERFPSSRDNPRAAGDRSRTGTSAPPIMERFHAVLRERQEDLRVATGEDPPPPPTPDDVVRSYEEVLAELTFNSKPIITELTMIAGQKVQYAKGIADAICSRVLEVPVDQKLPSLYLIDSIVKNIGHEYVKIFAIRLPKVFCAAYNQVHPNQHPSMRHLFKTWSQVFPSSVLQKIEDELQFSPSEKQRSSGFASNRPSKSPSPCPSHGIHVNPKYLEARRQQSAAMHTVEAHSNTQDSDYEVEQLEGLASENPIGWSGATRKFHGISHGRVSSTLQVFGQTPSAPYSEYDLDQPQLLPQCLDTGGAGSPRAAMIHASSRIGATESIPYLKNKLSLPSSPPRVGLRRPVSPSNMRSHDGTSRLLGSRASTSHSGSGYAPGKVSDPNSWLDRNKLPNEDPRHVEASTIYNLNNGYGKRHPRDLIDAYGNPRGRVSSYEKFPKVQRLDVNGTVSETASRKWKSSDEEEYVWEDMSPTLADRRNSLPPFGHSAGSLSMRTGFSRPNPSPLESDFARRSWPGQALRTADGSSMMIEDRILANSDHTRDTGKFSYMSHSKAAQLPLPARGMASVIGQRLPPYDNAPDIELPLRRLSNAHADTVKMEASLMDRHSTQRPYSPAPAILPPVHLSQSLPLHPIHPKEIPINSLDVLEANKSTLIQGTHRPIFVPEQQHNAADRKELDSVKLLHLPYQPSGFPRLTQQGRGKGIPMPLQPQETYGSILPPAQAHVSSYSVSQPLNILPNLGHRTAMTPALPSSFATPSVAVHSKTNASLRVHGGLLPPLPPGPPPTSSPMGSTSQSTSSSTGSPASAFSGLINSLMAQGLISLKSNVQPQDSLGVEFNLDHLKARHESAINSLYAELPRQCTTCGLRFKCQEEHRSHMDWHVTKNRISKNRKQKPSRKWFVSAKEWLRGAETLGNDVVLGFLPTESIAEKKEDKELAVTADENQNVCALCGEPFEDFYSDETEEWMYKGAVYLNAPNGVIEGLDRSQLGPIVHAKCRSESNESGQA</sequence>
<dbReference type="GO" id="GO:0005849">
    <property type="term" value="C:mRNA cleavage factor complex"/>
    <property type="evidence" value="ECO:0007669"/>
    <property type="project" value="TreeGrafter"/>
</dbReference>
<dbReference type="GO" id="GO:0003729">
    <property type="term" value="F:mRNA binding"/>
    <property type="evidence" value="ECO:0007669"/>
    <property type="project" value="InterPro"/>
</dbReference>
<dbReference type="GO" id="GO:0005737">
    <property type="term" value="C:cytoplasm"/>
    <property type="evidence" value="ECO:0007669"/>
    <property type="project" value="TreeGrafter"/>
</dbReference>
<reference evidence="4 5" key="1">
    <citation type="submission" date="2023-10" db="EMBL/GenBank/DDBJ databases">
        <title>Chromosome-scale genome assembly provides insights into flower coloration mechanisms of Canna indica.</title>
        <authorList>
            <person name="Li C."/>
        </authorList>
    </citation>
    <scope>NUCLEOTIDE SEQUENCE [LARGE SCALE GENOMIC DNA]</scope>
    <source>
        <tissue evidence="4">Flower</tissue>
    </source>
</reference>
<feature type="region of interest" description="Disordered" evidence="2">
    <location>
        <begin position="184"/>
        <end position="212"/>
    </location>
</feature>
<accession>A0AAQ3KZ78</accession>
<dbReference type="InterPro" id="IPR045154">
    <property type="entry name" value="PCF11-like"/>
</dbReference>
<evidence type="ECO:0000256" key="1">
    <source>
        <dbReference type="ARBA" id="ARBA00022664"/>
    </source>
</evidence>
<dbReference type="PANTHER" id="PTHR15921:SF12">
    <property type="entry name" value="POLYADENYLATION AND CLEAVAGE FACTOR HOMOLOG 4"/>
    <property type="match status" value="1"/>
</dbReference>
<feature type="region of interest" description="Disordered" evidence="2">
    <location>
        <begin position="1"/>
        <end position="30"/>
    </location>
</feature>
<dbReference type="PANTHER" id="PTHR15921">
    <property type="entry name" value="PRE-MRNA CLEAVAGE COMPLEX II"/>
    <property type="match status" value="1"/>
</dbReference>
<dbReference type="GO" id="GO:0031124">
    <property type="term" value="P:mRNA 3'-end processing"/>
    <property type="evidence" value="ECO:0007669"/>
    <property type="project" value="InterPro"/>
</dbReference>
<dbReference type="PROSITE" id="PS00028">
    <property type="entry name" value="ZINC_FINGER_C2H2_1"/>
    <property type="match status" value="1"/>
</dbReference>
<dbReference type="AlphaFoldDB" id="A0AAQ3KZ78"/>
<feature type="domain" description="CID" evidence="3">
    <location>
        <begin position="57"/>
        <end position="185"/>
    </location>
</feature>
<proteinExistence type="predicted"/>
<feature type="region of interest" description="Disordered" evidence="2">
    <location>
        <begin position="332"/>
        <end position="399"/>
    </location>
</feature>
<dbReference type="CDD" id="cd16982">
    <property type="entry name" value="CID_Pcf11"/>
    <property type="match status" value="1"/>
</dbReference>
<dbReference type="InterPro" id="IPR006569">
    <property type="entry name" value="CID_dom"/>
</dbReference>
<feature type="compositionally biased region" description="Polar residues" evidence="2">
    <location>
        <begin position="184"/>
        <end position="203"/>
    </location>
</feature>
<feature type="compositionally biased region" description="Pro residues" evidence="2">
    <location>
        <begin position="779"/>
        <end position="789"/>
    </location>
</feature>
<evidence type="ECO:0000259" key="3">
    <source>
        <dbReference type="PROSITE" id="PS51391"/>
    </source>
</evidence>
<protein>
    <recommendedName>
        <fullName evidence="3">CID domain-containing protein</fullName>
    </recommendedName>
</protein>
<gene>
    <name evidence="4" type="ORF">Cni_G26565</name>
</gene>
<feature type="compositionally biased region" description="Low complexity" evidence="2">
    <location>
        <begin position="790"/>
        <end position="806"/>
    </location>
</feature>
<dbReference type="GO" id="GO:0000993">
    <property type="term" value="F:RNA polymerase II complex binding"/>
    <property type="evidence" value="ECO:0007669"/>
    <property type="project" value="InterPro"/>
</dbReference>
<dbReference type="GO" id="GO:0006369">
    <property type="term" value="P:termination of RNA polymerase II transcription"/>
    <property type="evidence" value="ECO:0007669"/>
    <property type="project" value="InterPro"/>
</dbReference>
<dbReference type="PROSITE" id="PS51391">
    <property type="entry name" value="CID"/>
    <property type="match status" value="1"/>
</dbReference>
<dbReference type="Proteomes" id="UP001327560">
    <property type="component" value="Chromosome 8"/>
</dbReference>
<dbReference type="InterPro" id="IPR008942">
    <property type="entry name" value="ENTH_VHS"/>
</dbReference>
<dbReference type="Pfam" id="PF23228">
    <property type="entry name" value="zf_PCFS4"/>
    <property type="match status" value="1"/>
</dbReference>
<organism evidence="4 5">
    <name type="scientific">Canna indica</name>
    <name type="common">Indian-shot</name>
    <dbReference type="NCBI Taxonomy" id="4628"/>
    <lineage>
        <taxon>Eukaryota</taxon>
        <taxon>Viridiplantae</taxon>
        <taxon>Streptophyta</taxon>
        <taxon>Embryophyta</taxon>
        <taxon>Tracheophyta</taxon>
        <taxon>Spermatophyta</taxon>
        <taxon>Magnoliopsida</taxon>
        <taxon>Liliopsida</taxon>
        <taxon>Zingiberales</taxon>
        <taxon>Cannaceae</taxon>
        <taxon>Canna</taxon>
    </lineage>
</organism>
<dbReference type="FunFam" id="1.25.40.90:FF:000023">
    <property type="entry name" value="polyadenylation and cleavage factor homolog 4"/>
    <property type="match status" value="1"/>
</dbReference>
<feature type="region of interest" description="Disordered" evidence="2">
    <location>
        <begin position="775"/>
        <end position="807"/>
    </location>
</feature>
<evidence type="ECO:0000313" key="5">
    <source>
        <dbReference type="Proteomes" id="UP001327560"/>
    </source>
</evidence>
<dbReference type="Pfam" id="PF04818">
    <property type="entry name" value="CID"/>
    <property type="match status" value="1"/>
</dbReference>
<evidence type="ECO:0000256" key="2">
    <source>
        <dbReference type="SAM" id="MobiDB-lite"/>
    </source>
</evidence>
<dbReference type="SMART" id="SM00582">
    <property type="entry name" value="RPR"/>
    <property type="match status" value="1"/>
</dbReference>
<keyword evidence="5" id="KW-1185">Reference proteome</keyword>
<dbReference type="InterPro" id="IPR013087">
    <property type="entry name" value="Znf_C2H2_type"/>
</dbReference>
<dbReference type="SUPFAM" id="SSF48464">
    <property type="entry name" value="ENTH/VHS domain"/>
    <property type="match status" value="1"/>
</dbReference>
<dbReference type="EMBL" id="CP136897">
    <property type="protein sequence ID" value="WOL17772.1"/>
    <property type="molecule type" value="Genomic_DNA"/>
</dbReference>
<name>A0AAQ3KZ78_9LILI</name>
<evidence type="ECO:0000313" key="4">
    <source>
        <dbReference type="EMBL" id="WOL17772.1"/>
    </source>
</evidence>
<dbReference type="InterPro" id="IPR047415">
    <property type="entry name" value="Pcf11_CID"/>
</dbReference>
<keyword evidence="1" id="KW-0507">mRNA processing</keyword>
<dbReference type="Gene3D" id="1.25.40.90">
    <property type="match status" value="1"/>
</dbReference>
<feature type="compositionally biased region" description="Basic and acidic residues" evidence="2">
    <location>
        <begin position="1"/>
        <end position="21"/>
    </location>
</feature>
<dbReference type="InterPro" id="IPR057242">
    <property type="entry name" value="PCFS4-like"/>
</dbReference>